<gene>
    <name evidence="7" type="ORF">TRAPUB_9825</name>
</gene>
<dbReference type="InterPro" id="IPR018846">
    <property type="entry name" value="Beta-prop_RSE1/DDB1/CPSF1_1st"/>
</dbReference>
<dbReference type="GO" id="GO:0005634">
    <property type="term" value="C:nucleus"/>
    <property type="evidence" value="ECO:0007669"/>
    <property type="project" value="UniProtKB-SubCell"/>
</dbReference>
<dbReference type="Gene3D" id="1.10.150.910">
    <property type="match status" value="1"/>
</dbReference>
<dbReference type="Pfam" id="PF10433">
    <property type="entry name" value="Beta-prop_RSE1_1st"/>
    <property type="match status" value="1"/>
</dbReference>
<name>A0A1M2W1F2_TRAPU</name>
<accession>A0A1M2W1F2</accession>
<dbReference type="PANTHER" id="PTHR10644">
    <property type="entry name" value="DNA REPAIR/RNA PROCESSING CPSF FAMILY"/>
    <property type="match status" value="1"/>
</dbReference>
<keyword evidence="8" id="KW-1185">Reference proteome</keyword>
<sequence length="1263" mass="135957">MRVVGTFHPSSSVSRSLKCSLTPDTTLEHLVVAKTDRLEVYSLQPNGLKLECTADMWGRIVGLQAVPARTPGQSNLLVMTDLPDAKLVLMMYSTEGGVAALTSGTSHSLMDQAARPAEFVTDFQVDPTGQVIIASCYAGKLKVVRIEGGELGQAFDVSLPEINLLAFTFLYTDDEDRFTLAILHLTHKRQLQLLSRDVLLEDLELSAAHSNLLLTTLLSERTFPSLDPAPLLVPVPSHSTGSEEDDDDETGPAHRGGVLVLGGRKVMFFENASQDQQDTRKEKQRRLGKRLSSSVQAEVAKAKEKEKERETRKIKARATVKWPWNAITAWSAVDARCRRVLLGDAFGRLAMLAFNNDTVAFTLLPLGETSPATSLTYLSSQALYVGSHFGDSQLLRVHPAPIANASVDTLPIPKGVSTVSPSALASSPSKGKGRLIDLDDSPVREGRVIQTKGTYLEVLQTHDNVAPIMDAVLADIDGSGQPQVITASGARNTGSLRVIRTEADFQEQAKLDGLPGITDIWPVRPRFNDSTHTHLVVSTVRETLVLSFAGKDTVSHVEPSVAGFSTHVPTYAVGNVPRRQIGTFGGRTTSSYVDSPLVVQITTEGVRLLEYDATLNGFSPSGTGWHPKKSGDASLAGRDIVAAAMSPSQFVVGLSGGRLALLNLSANHALQVAKTRDFPDEICAISCTPFDPTKHYATHIAVSFWSSNKIAILSLDSFDTYLDPICEVSLPALPRSILLHNFGSGARPKDADFRPHLLAGLADGSVVTFALRDGELHDGKASSLGNAPASLSLCGVDGRTVVLAGGARSNVLYWDRQRIRPSPVGVKYMVKGVTLNTAAFPSCLAIATSSALLIGNVRGVDKMQIRTIPLGMDNPRKMGYHTGQQVFGVACARTTPGRVGDNEDITGSFKLLDAHSFQQLHHFQCDPDEEPSSVLALPGEGSGSSPVFCLGTAVIRPEEREPSNGRILLFSLSSDNGVRSLTTLASRKVRSCVYALTYVSEGVIAAAINTSVLLYKIREGNRRDDFPLVLDKAAEWNHNHFVTNLVWDGQFLLVGDAISSVSVLRVAEDAAELESVARDYAPLWPVAIESTGDGGVIGANSDCNLFSFSLQRGPQRNGLEKDGVYHIDDVVNKLIKGALSSADVSQDQAVKAGHVFFTSTGRIGAILEMNDAMSLHMTALQRNMAKSLIGPGGVNHTKRRAPATPRGHTDAEASYGFLDGDFLETFLSHAHPEQLLVGDVEAERITLPIDTVKNVLVQIQSFH</sequence>
<evidence type="ECO:0000259" key="4">
    <source>
        <dbReference type="Pfam" id="PF03178"/>
    </source>
</evidence>
<evidence type="ECO:0000259" key="5">
    <source>
        <dbReference type="Pfam" id="PF10433"/>
    </source>
</evidence>
<dbReference type="AlphaFoldDB" id="A0A1M2W1F2"/>
<dbReference type="Pfam" id="PF03178">
    <property type="entry name" value="CPSF_A"/>
    <property type="match status" value="1"/>
</dbReference>
<protein>
    <submittedName>
        <fullName evidence="7">DNA damage-binding protein 1</fullName>
    </submittedName>
</protein>
<reference evidence="7 8" key="1">
    <citation type="submission" date="2016-10" db="EMBL/GenBank/DDBJ databases">
        <title>Genome sequence of the basidiomycete white-rot fungus Trametes pubescens.</title>
        <authorList>
            <person name="Makela M.R."/>
            <person name="Granchi Z."/>
            <person name="Peng M."/>
            <person name="De Vries R.P."/>
            <person name="Grigoriev I."/>
            <person name="Riley R."/>
            <person name="Hilden K."/>
        </authorList>
    </citation>
    <scope>NUCLEOTIDE SEQUENCE [LARGE SCALE GENOMIC DNA]</scope>
    <source>
        <strain evidence="7 8">FBCC735</strain>
    </source>
</reference>
<dbReference type="EMBL" id="MNAD01000375">
    <property type="protein sequence ID" value="OJT13636.1"/>
    <property type="molecule type" value="Genomic_DNA"/>
</dbReference>
<dbReference type="OMA" id="HQDFLMR"/>
<feature type="domain" description="RSE1/DDB1/CPSF1 second beta-propeller" evidence="6">
    <location>
        <begin position="507"/>
        <end position="856"/>
    </location>
</feature>
<proteinExistence type="predicted"/>
<dbReference type="InterPro" id="IPR015943">
    <property type="entry name" value="WD40/YVTN_repeat-like_dom_sf"/>
</dbReference>
<feature type="domain" description="RSE1/DDB1/CPSF1 first beta-propeller" evidence="5">
    <location>
        <begin position="13"/>
        <end position="401"/>
    </location>
</feature>
<dbReference type="InterPro" id="IPR058543">
    <property type="entry name" value="Beta-prop_RSE1/DDB1/CPSF1_2nd"/>
</dbReference>
<evidence type="ECO:0000256" key="3">
    <source>
        <dbReference type="SAM" id="MobiDB-lite"/>
    </source>
</evidence>
<evidence type="ECO:0000313" key="7">
    <source>
        <dbReference type="EMBL" id="OJT13636.1"/>
    </source>
</evidence>
<feature type="domain" description="RSE1/DDB1/CPSF1 C-terminal" evidence="4">
    <location>
        <begin position="908"/>
        <end position="1227"/>
    </location>
</feature>
<dbReference type="OrthoDB" id="433457at2759"/>
<dbReference type="STRING" id="154538.A0A1M2W1F2"/>
<evidence type="ECO:0000256" key="1">
    <source>
        <dbReference type="ARBA" id="ARBA00004123"/>
    </source>
</evidence>
<comment type="subcellular location">
    <subcellularLocation>
        <location evidence="1">Nucleus</location>
    </subcellularLocation>
</comment>
<feature type="region of interest" description="Disordered" evidence="3">
    <location>
        <begin position="234"/>
        <end position="254"/>
    </location>
</feature>
<dbReference type="GO" id="GO:0003676">
    <property type="term" value="F:nucleic acid binding"/>
    <property type="evidence" value="ECO:0007669"/>
    <property type="project" value="InterPro"/>
</dbReference>
<dbReference type="Proteomes" id="UP000184267">
    <property type="component" value="Unassembled WGS sequence"/>
</dbReference>
<dbReference type="InterPro" id="IPR036322">
    <property type="entry name" value="WD40_repeat_dom_sf"/>
</dbReference>
<evidence type="ECO:0000313" key="8">
    <source>
        <dbReference type="Proteomes" id="UP000184267"/>
    </source>
</evidence>
<keyword evidence="2" id="KW-0539">Nucleus</keyword>
<feature type="region of interest" description="Disordered" evidence="3">
    <location>
        <begin position="272"/>
        <end position="296"/>
    </location>
</feature>
<feature type="compositionally biased region" description="Polar residues" evidence="3">
    <location>
        <begin position="418"/>
        <end position="429"/>
    </location>
</feature>
<dbReference type="SUPFAM" id="SSF50978">
    <property type="entry name" value="WD40 repeat-like"/>
    <property type="match status" value="1"/>
</dbReference>
<organism evidence="7 8">
    <name type="scientific">Trametes pubescens</name>
    <name type="common">White-rot fungus</name>
    <dbReference type="NCBI Taxonomy" id="154538"/>
    <lineage>
        <taxon>Eukaryota</taxon>
        <taxon>Fungi</taxon>
        <taxon>Dikarya</taxon>
        <taxon>Basidiomycota</taxon>
        <taxon>Agaricomycotina</taxon>
        <taxon>Agaricomycetes</taxon>
        <taxon>Polyporales</taxon>
        <taxon>Polyporaceae</taxon>
        <taxon>Trametes</taxon>
    </lineage>
</organism>
<evidence type="ECO:0000256" key="2">
    <source>
        <dbReference type="ARBA" id="ARBA00023242"/>
    </source>
</evidence>
<dbReference type="Gene3D" id="2.130.10.10">
    <property type="entry name" value="YVTN repeat-like/Quinoprotein amine dehydrogenase"/>
    <property type="match status" value="3"/>
</dbReference>
<evidence type="ECO:0000259" key="6">
    <source>
        <dbReference type="Pfam" id="PF23726"/>
    </source>
</evidence>
<comment type="caution">
    <text evidence="7">The sequence shown here is derived from an EMBL/GenBank/DDBJ whole genome shotgun (WGS) entry which is preliminary data.</text>
</comment>
<dbReference type="SUPFAM" id="SSF69322">
    <property type="entry name" value="Tricorn protease domain 2"/>
    <property type="match status" value="1"/>
</dbReference>
<dbReference type="InterPro" id="IPR004871">
    <property type="entry name" value="RSE1/DDB1/CPSF1_C"/>
</dbReference>
<dbReference type="Pfam" id="PF23726">
    <property type="entry name" value="Beta-prop_RSE1_2nd"/>
    <property type="match status" value="1"/>
</dbReference>
<feature type="region of interest" description="Disordered" evidence="3">
    <location>
        <begin position="418"/>
        <end position="437"/>
    </location>
</feature>
<dbReference type="InterPro" id="IPR050358">
    <property type="entry name" value="RSE1/DDB1/CFT1"/>
</dbReference>